<evidence type="ECO:0000313" key="2">
    <source>
        <dbReference type="EMBL" id="MBB6551861.1"/>
    </source>
</evidence>
<dbReference type="AlphaFoldDB" id="A0A7X0NY96"/>
<sequence length="106" mass="10865">MRNGLLITCTTLALTWTSCAGAAVADPGTRALAPAAQCRYWTAGDDPVRVQAGPGASYPTLGWIAGASGYAIVAGCSGDWVQIDNGSFAGGWLQRSLLSPVVRPDP</sequence>
<feature type="signal peptide" evidence="1">
    <location>
        <begin position="1"/>
        <end position="22"/>
    </location>
</feature>
<reference evidence="2 3" key="1">
    <citation type="submission" date="2020-08" db="EMBL/GenBank/DDBJ databases">
        <title>Sequencing the genomes of 1000 actinobacteria strains.</title>
        <authorList>
            <person name="Klenk H.-P."/>
        </authorList>
    </citation>
    <scope>NUCLEOTIDE SEQUENCE [LARGE SCALE GENOMIC DNA]</scope>
    <source>
        <strain evidence="2 3">DSM 43768</strain>
    </source>
</reference>
<name>A0A7X0NY96_9ACTN</name>
<evidence type="ECO:0000256" key="1">
    <source>
        <dbReference type="SAM" id="SignalP"/>
    </source>
</evidence>
<protein>
    <submittedName>
        <fullName evidence="2">Uncharacterized protein YraI</fullName>
    </submittedName>
</protein>
<keyword evidence="3" id="KW-1185">Reference proteome</keyword>
<evidence type="ECO:0000313" key="3">
    <source>
        <dbReference type="Proteomes" id="UP000565579"/>
    </source>
</evidence>
<accession>A0A7X0NY96</accession>
<proteinExistence type="predicted"/>
<dbReference type="PROSITE" id="PS51257">
    <property type="entry name" value="PROKAR_LIPOPROTEIN"/>
    <property type="match status" value="1"/>
</dbReference>
<comment type="caution">
    <text evidence="2">The sequence shown here is derived from an EMBL/GenBank/DDBJ whole genome shotgun (WGS) entry which is preliminary data.</text>
</comment>
<keyword evidence="1" id="KW-0732">Signal</keyword>
<organism evidence="2 3">
    <name type="scientific">Nonomuraea rubra</name>
    <dbReference type="NCBI Taxonomy" id="46180"/>
    <lineage>
        <taxon>Bacteria</taxon>
        <taxon>Bacillati</taxon>
        <taxon>Actinomycetota</taxon>
        <taxon>Actinomycetes</taxon>
        <taxon>Streptosporangiales</taxon>
        <taxon>Streptosporangiaceae</taxon>
        <taxon>Nonomuraea</taxon>
    </lineage>
</organism>
<gene>
    <name evidence="2" type="ORF">HD593_006656</name>
</gene>
<dbReference type="Proteomes" id="UP000565579">
    <property type="component" value="Unassembled WGS sequence"/>
</dbReference>
<dbReference type="RefSeq" id="WP_185105866.1">
    <property type="nucleotide sequence ID" value="NZ_BAAAXY010000189.1"/>
</dbReference>
<dbReference type="EMBL" id="JACHMI010000001">
    <property type="protein sequence ID" value="MBB6551861.1"/>
    <property type="molecule type" value="Genomic_DNA"/>
</dbReference>
<feature type="chain" id="PRO_5031249811" evidence="1">
    <location>
        <begin position="23"/>
        <end position="106"/>
    </location>
</feature>